<evidence type="ECO:0000313" key="1">
    <source>
        <dbReference type="EMBL" id="KAG5282440.1"/>
    </source>
</evidence>
<dbReference type="EMBL" id="JADWDJ010000004">
    <property type="protein sequence ID" value="KAG5282440.1"/>
    <property type="molecule type" value="Genomic_DNA"/>
</dbReference>
<evidence type="ECO:0000313" key="2">
    <source>
        <dbReference type="Proteomes" id="UP000823561"/>
    </source>
</evidence>
<keyword evidence="2" id="KW-1185">Reference proteome</keyword>
<organism evidence="1 2">
    <name type="scientific">Alosa alosa</name>
    <name type="common">allis shad</name>
    <dbReference type="NCBI Taxonomy" id="278164"/>
    <lineage>
        <taxon>Eukaryota</taxon>
        <taxon>Metazoa</taxon>
        <taxon>Chordata</taxon>
        <taxon>Craniata</taxon>
        <taxon>Vertebrata</taxon>
        <taxon>Euteleostomi</taxon>
        <taxon>Actinopterygii</taxon>
        <taxon>Neopterygii</taxon>
        <taxon>Teleostei</taxon>
        <taxon>Clupei</taxon>
        <taxon>Clupeiformes</taxon>
        <taxon>Clupeoidei</taxon>
        <taxon>Clupeidae</taxon>
        <taxon>Alosa</taxon>
    </lineage>
</organism>
<comment type="caution">
    <text evidence="1">The sequence shown here is derived from an EMBL/GenBank/DDBJ whole genome shotgun (WGS) entry which is preliminary data.</text>
</comment>
<gene>
    <name evidence="1" type="ORF">AALO_G00056040</name>
</gene>
<dbReference type="AlphaFoldDB" id="A0AAV6H8R5"/>
<protein>
    <submittedName>
        <fullName evidence="1">Uncharacterized protein</fullName>
    </submittedName>
</protein>
<reference evidence="1" key="1">
    <citation type="submission" date="2020-10" db="EMBL/GenBank/DDBJ databases">
        <title>Chromosome-scale genome assembly of the Allis shad, Alosa alosa.</title>
        <authorList>
            <person name="Margot Z."/>
            <person name="Christophe K."/>
            <person name="Cabau C."/>
            <person name="Louis A."/>
            <person name="Berthelot C."/>
            <person name="Parey E."/>
            <person name="Roest Crollius H."/>
            <person name="Montfort J."/>
            <person name="Robinson-Rechavi M."/>
            <person name="Bucao C."/>
            <person name="Bouchez O."/>
            <person name="Gislard M."/>
            <person name="Lluch J."/>
            <person name="Milhes M."/>
            <person name="Lampietro C."/>
            <person name="Lopez Roques C."/>
            <person name="Donnadieu C."/>
            <person name="Braasch I."/>
            <person name="Desvignes T."/>
            <person name="Postlethwait J."/>
            <person name="Bobe J."/>
            <person name="Guiguen Y."/>
        </authorList>
    </citation>
    <scope>NUCLEOTIDE SEQUENCE</scope>
    <source>
        <strain evidence="1">M-15738</strain>
        <tissue evidence="1">Blood</tissue>
    </source>
</reference>
<name>A0AAV6H8R5_9TELE</name>
<dbReference type="Proteomes" id="UP000823561">
    <property type="component" value="Chromosome 4"/>
</dbReference>
<sequence length="76" mass="8427">MITLFGRREQSEHLQSDCPKCTCQLVLMNCPRGTHAHYSDGDFQQNTKLQSCCPPSVQPPPDVSLLTLNLSVCLPP</sequence>
<accession>A0AAV6H8R5</accession>
<proteinExistence type="predicted"/>